<dbReference type="SUPFAM" id="SSF55729">
    <property type="entry name" value="Acyl-CoA N-acyltransferases (Nat)"/>
    <property type="match status" value="1"/>
</dbReference>
<comment type="caution">
    <text evidence="2">The sequence shown here is derived from an EMBL/GenBank/DDBJ whole genome shotgun (WGS) entry which is preliminary data.</text>
</comment>
<feature type="domain" description="N-acetyltransferase" evidence="1">
    <location>
        <begin position="9"/>
        <end position="148"/>
    </location>
</feature>
<accession>A0AAD9U3W8</accession>
<reference evidence="2" key="1">
    <citation type="journal article" date="2023" name="Plant J.">
        <title>Genome sequences and population genomics provide insights into the demographic history, inbreeding, and mutation load of two 'living fossil' tree species of Dipteronia.</title>
        <authorList>
            <person name="Feng Y."/>
            <person name="Comes H.P."/>
            <person name="Chen J."/>
            <person name="Zhu S."/>
            <person name="Lu R."/>
            <person name="Zhang X."/>
            <person name="Li P."/>
            <person name="Qiu J."/>
            <person name="Olsen K.M."/>
            <person name="Qiu Y."/>
        </authorList>
    </citation>
    <scope>NUCLEOTIDE SEQUENCE</scope>
    <source>
        <strain evidence="2">KIB01</strain>
    </source>
</reference>
<dbReference type="GO" id="GO:0016747">
    <property type="term" value="F:acyltransferase activity, transferring groups other than amino-acyl groups"/>
    <property type="evidence" value="ECO:0007669"/>
    <property type="project" value="InterPro"/>
</dbReference>
<dbReference type="CDD" id="cd04301">
    <property type="entry name" value="NAT_SF"/>
    <property type="match status" value="1"/>
</dbReference>
<dbReference type="Proteomes" id="UP001280121">
    <property type="component" value="Unassembled WGS sequence"/>
</dbReference>
<dbReference type="PROSITE" id="PS51186">
    <property type="entry name" value="GNAT"/>
    <property type="match status" value="1"/>
</dbReference>
<dbReference type="InterPro" id="IPR000182">
    <property type="entry name" value="GNAT_dom"/>
</dbReference>
<gene>
    <name evidence="2" type="ORF">Ddye_022243</name>
</gene>
<evidence type="ECO:0000313" key="3">
    <source>
        <dbReference type="Proteomes" id="UP001280121"/>
    </source>
</evidence>
<dbReference type="PANTHER" id="PTHR46067">
    <property type="entry name" value="ACYL-COA N-ACYLTRANSFERASES (NAT) SUPERFAMILY PROTEIN"/>
    <property type="match status" value="1"/>
</dbReference>
<name>A0AAD9U3W8_9ROSI</name>
<protein>
    <recommendedName>
        <fullName evidence="1">N-acetyltransferase domain-containing protein</fullName>
    </recommendedName>
</protein>
<dbReference type="Pfam" id="PF13302">
    <property type="entry name" value="Acetyltransf_3"/>
    <property type="match status" value="1"/>
</dbReference>
<proteinExistence type="predicted"/>
<sequence length="257" mass="28856">MEEGSFTDISLRPLDLLDIDAFMEWAIDDKVAHFCTWEPYTSKEYGINFIKNIVLPHQWFRAICIDNRPVGYILVTPNSGSGDRCRGELGYVLAFKYWGKGIGTQAVKMVAETIFDELPHLERLEALVLNFSVLLRWTPGLFLSRPLSSLILFLNRPLSSLILFLNSFIVHLRRSSPPLVVIFVTRQSSQLLISAAHLYDSIVQQPIFASLLFLNSSAAHLRQSPVISAARGLLRQSSQPSLCSLTKLQPIADLLLG</sequence>
<dbReference type="EMBL" id="JANJYI010000006">
    <property type="protein sequence ID" value="KAK2647048.1"/>
    <property type="molecule type" value="Genomic_DNA"/>
</dbReference>
<dbReference type="PANTHER" id="PTHR46067:SF27">
    <property type="entry name" value="ACYL-COA N-ACYLTRANSFERASES (NAT) SUPERFAMILY PROTEIN"/>
    <property type="match status" value="1"/>
</dbReference>
<evidence type="ECO:0000259" key="1">
    <source>
        <dbReference type="PROSITE" id="PS51186"/>
    </source>
</evidence>
<organism evidence="2 3">
    <name type="scientific">Dipteronia dyeriana</name>
    <dbReference type="NCBI Taxonomy" id="168575"/>
    <lineage>
        <taxon>Eukaryota</taxon>
        <taxon>Viridiplantae</taxon>
        <taxon>Streptophyta</taxon>
        <taxon>Embryophyta</taxon>
        <taxon>Tracheophyta</taxon>
        <taxon>Spermatophyta</taxon>
        <taxon>Magnoliopsida</taxon>
        <taxon>eudicotyledons</taxon>
        <taxon>Gunneridae</taxon>
        <taxon>Pentapetalae</taxon>
        <taxon>rosids</taxon>
        <taxon>malvids</taxon>
        <taxon>Sapindales</taxon>
        <taxon>Sapindaceae</taxon>
        <taxon>Hippocastanoideae</taxon>
        <taxon>Acereae</taxon>
        <taxon>Dipteronia</taxon>
    </lineage>
</organism>
<dbReference type="AlphaFoldDB" id="A0AAD9U3W8"/>
<dbReference type="InterPro" id="IPR016181">
    <property type="entry name" value="Acyl_CoA_acyltransferase"/>
</dbReference>
<keyword evidence="3" id="KW-1185">Reference proteome</keyword>
<dbReference type="Gene3D" id="3.40.630.30">
    <property type="match status" value="1"/>
</dbReference>
<evidence type="ECO:0000313" key="2">
    <source>
        <dbReference type="EMBL" id="KAK2647048.1"/>
    </source>
</evidence>